<evidence type="ECO:0000256" key="1">
    <source>
        <dbReference type="SAM" id="SignalP"/>
    </source>
</evidence>
<evidence type="ECO:0000313" key="3">
    <source>
        <dbReference type="Proteomes" id="UP000248021"/>
    </source>
</evidence>
<sequence>MRLPGSLWLGLSFLIVSIAPTAASAACASRLSTIADTAAICGGEARLSDTIAAVESMDSVEDLSFEAMEVQPTPAGETRFGIEIVSRLGAKTVSPADLLWFQAAFAEADLRDNLATLQPQPRASQAERPQAGLQPDGWFLSAGLLYHWLPNLRHAFFTSLAWQEPPRAALRGHGDDKAMLTIGSGTRLTWSPVDGVDLGLEVLYARTGEFVHRRVGFKDMTLDGKIDARLRFNKEF</sequence>
<feature type="chain" id="PRO_5041067793" evidence="1">
    <location>
        <begin position="26"/>
        <end position="236"/>
    </location>
</feature>
<proteinExistence type="predicted"/>
<comment type="caution">
    <text evidence="2">The sequence shown here is derived from an EMBL/GenBank/DDBJ whole genome shotgun (WGS) entry which is preliminary data.</text>
</comment>
<reference evidence="2 3" key="1">
    <citation type="submission" date="2018-05" db="EMBL/GenBank/DDBJ databases">
        <title>Genomic Encyclopedia of Type Strains, Phase IV (KMG-IV): sequencing the most valuable type-strain genomes for metagenomic binning, comparative biology and taxonomic classification.</title>
        <authorList>
            <person name="Goeker M."/>
        </authorList>
    </citation>
    <scope>NUCLEOTIDE SEQUENCE [LARGE SCALE GENOMIC DNA]</scope>
    <source>
        <strain evidence="2 3">DSM 6462</strain>
    </source>
</reference>
<accession>A0A2V3UB37</accession>
<dbReference type="RefSeq" id="WP_110374030.1">
    <property type="nucleotide sequence ID" value="NZ_CAKNFM010000006.1"/>
</dbReference>
<keyword evidence="1" id="KW-0732">Signal</keyword>
<dbReference type="Proteomes" id="UP000248021">
    <property type="component" value="Unassembled WGS sequence"/>
</dbReference>
<dbReference type="OrthoDB" id="7801681at2"/>
<evidence type="ECO:0000313" key="2">
    <source>
        <dbReference type="EMBL" id="PXW61734.1"/>
    </source>
</evidence>
<organism evidence="2 3">
    <name type="scientific">Chelatococcus asaccharovorans</name>
    <dbReference type="NCBI Taxonomy" id="28210"/>
    <lineage>
        <taxon>Bacteria</taxon>
        <taxon>Pseudomonadati</taxon>
        <taxon>Pseudomonadota</taxon>
        <taxon>Alphaproteobacteria</taxon>
        <taxon>Hyphomicrobiales</taxon>
        <taxon>Chelatococcaceae</taxon>
        <taxon>Chelatococcus</taxon>
    </lineage>
</organism>
<dbReference type="EMBL" id="QJJK01000003">
    <property type="protein sequence ID" value="PXW61734.1"/>
    <property type="molecule type" value="Genomic_DNA"/>
</dbReference>
<dbReference type="PROSITE" id="PS51257">
    <property type="entry name" value="PROKAR_LIPOPROTEIN"/>
    <property type="match status" value="1"/>
</dbReference>
<gene>
    <name evidence="2" type="ORF">C7450_103252</name>
</gene>
<feature type="signal peptide" evidence="1">
    <location>
        <begin position="1"/>
        <end position="25"/>
    </location>
</feature>
<dbReference type="AlphaFoldDB" id="A0A2V3UB37"/>
<keyword evidence="3" id="KW-1185">Reference proteome</keyword>
<protein>
    <submittedName>
        <fullName evidence="2">Uncharacterized protein</fullName>
    </submittedName>
</protein>
<name>A0A2V3UB37_9HYPH</name>